<name>A0A0G0MYP4_9BACT</name>
<keyword evidence="3 8" id="KW-0813">Transport</keyword>
<evidence type="ECO:0000256" key="3">
    <source>
        <dbReference type="ARBA" id="ARBA00022448"/>
    </source>
</evidence>
<keyword evidence="5 8" id="KW-0472">Membrane</keyword>
<keyword evidence="8" id="KW-0375">Hydrogen ion transport</keyword>
<dbReference type="InterPro" id="IPR020547">
    <property type="entry name" value="ATP_synth_F1_esu_C"/>
</dbReference>
<dbReference type="PATRIC" id="fig|1618432.3.peg.214"/>
<protein>
    <recommendedName>
        <fullName evidence="8">ATP synthase epsilon chain</fullName>
    </recommendedName>
    <alternativeName>
        <fullName evidence="8">ATP synthase F1 sector epsilon subunit</fullName>
    </alternativeName>
    <alternativeName>
        <fullName evidence="8">F-ATPase epsilon subunit</fullName>
    </alternativeName>
</protein>
<evidence type="ECO:0000256" key="6">
    <source>
        <dbReference type="ARBA" id="ARBA00023196"/>
    </source>
</evidence>
<dbReference type="AlphaFoldDB" id="A0A0G0MYP4"/>
<dbReference type="HAMAP" id="MF_00530">
    <property type="entry name" value="ATP_synth_epsil_bac"/>
    <property type="match status" value="1"/>
</dbReference>
<organism evidence="12 13">
    <name type="scientific">Candidatus Daviesbacteria bacterium GW2011_GWF2_38_6</name>
    <dbReference type="NCBI Taxonomy" id="1618432"/>
    <lineage>
        <taxon>Bacteria</taxon>
        <taxon>Candidatus Daviesiibacteriota</taxon>
    </lineage>
</organism>
<evidence type="ECO:0000256" key="5">
    <source>
        <dbReference type="ARBA" id="ARBA00023136"/>
    </source>
</evidence>
<keyword evidence="6 8" id="KW-0139">CF(1)</keyword>
<dbReference type="PANTHER" id="PTHR13822:SF10">
    <property type="entry name" value="ATP SYNTHASE EPSILON CHAIN, CHLOROPLASTIC"/>
    <property type="match status" value="1"/>
</dbReference>
<dbReference type="PANTHER" id="PTHR13822">
    <property type="entry name" value="ATP SYNTHASE DELTA/EPSILON CHAIN"/>
    <property type="match status" value="1"/>
</dbReference>
<dbReference type="Gene3D" id="2.60.15.10">
    <property type="entry name" value="F0F1 ATP synthase delta/epsilon subunit, N-terminal"/>
    <property type="match status" value="1"/>
</dbReference>
<dbReference type="SUPFAM" id="SSF46604">
    <property type="entry name" value="Epsilon subunit of F1F0-ATP synthase C-terminal domain"/>
    <property type="match status" value="1"/>
</dbReference>
<dbReference type="SUPFAM" id="SSF51344">
    <property type="entry name" value="Epsilon subunit of F1F0-ATP synthase N-terminal domain"/>
    <property type="match status" value="1"/>
</dbReference>
<evidence type="ECO:0000259" key="10">
    <source>
        <dbReference type="Pfam" id="PF00401"/>
    </source>
</evidence>
<dbReference type="GO" id="GO:0045259">
    <property type="term" value="C:proton-transporting ATP synthase complex"/>
    <property type="evidence" value="ECO:0007669"/>
    <property type="project" value="UniProtKB-KW"/>
</dbReference>
<comment type="subcellular location">
    <subcellularLocation>
        <location evidence="1 8">Cell membrane</location>
        <topology evidence="1 8">Peripheral membrane protein</topology>
    </subcellularLocation>
</comment>
<dbReference type="NCBIfam" id="TIGR01216">
    <property type="entry name" value="ATP_synt_epsi"/>
    <property type="match status" value="1"/>
</dbReference>
<dbReference type="Proteomes" id="UP000034324">
    <property type="component" value="Unassembled WGS sequence"/>
</dbReference>
<evidence type="ECO:0000256" key="1">
    <source>
        <dbReference type="ARBA" id="ARBA00004202"/>
    </source>
</evidence>
<keyword evidence="4 8" id="KW-0406">Ion transport</keyword>
<evidence type="ECO:0000256" key="9">
    <source>
        <dbReference type="RuleBase" id="RU003656"/>
    </source>
</evidence>
<evidence type="ECO:0000256" key="4">
    <source>
        <dbReference type="ARBA" id="ARBA00023065"/>
    </source>
</evidence>
<sequence length="139" mass="15628">MYNNTMLHLKIVTPEKLLVDEEVSQVNAPTEQGEIGILPNHTNLMAKLEPGELVIKKGGKVDTLAIGDGFLQMSDNTLTVMTDLATYEQDIDERAVEEAKKRAEQALEQKLSGEEYAETLAILEKSLAQLRIKRRHRVR</sequence>
<keyword evidence="8" id="KW-1003">Cell membrane</keyword>
<dbReference type="InterPro" id="IPR036794">
    <property type="entry name" value="ATP_F1_dsu/esu_C_sf"/>
</dbReference>
<comment type="subunit">
    <text evidence="8 9">F-type ATPases have 2 components, CF(1) - the catalytic core - and CF(0) - the membrane proton channel. CF(1) has five subunits: alpha(3), beta(3), gamma(1), delta(1), epsilon(1). CF(0) has three main subunits: a, b and c.</text>
</comment>
<comment type="function">
    <text evidence="8">Produces ATP from ADP in the presence of a proton gradient across the membrane.</text>
</comment>
<dbReference type="EMBL" id="LBVC01000012">
    <property type="protein sequence ID" value="KKQ78749.1"/>
    <property type="molecule type" value="Genomic_DNA"/>
</dbReference>
<reference evidence="12 13" key="1">
    <citation type="journal article" date="2015" name="Nature">
        <title>rRNA introns, odd ribosomes, and small enigmatic genomes across a large radiation of phyla.</title>
        <authorList>
            <person name="Brown C.T."/>
            <person name="Hug L.A."/>
            <person name="Thomas B.C."/>
            <person name="Sharon I."/>
            <person name="Castelle C.J."/>
            <person name="Singh A."/>
            <person name="Wilkins M.J."/>
            <person name="Williams K.H."/>
            <person name="Banfield J.F."/>
        </authorList>
    </citation>
    <scope>NUCLEOTIDE SEQUENCE [LARGE SCALE GENOMIC DNA]</scope>
</reference>
<dbReference type="Pfam" id="PF02823">
    <property type="entry name" value="ATP-synt_DE_N"/>
    <property type="match status" value="1"/>
</dbReference>
<comment type="caution">
    <text evidence="12">The sequence shown here is derived from an EMBL/GenBank/DDBJ whole genome shotgun (WGS) entry which is preliminary data.</text>
</comment>
<feature type="domain" description="ATP synthase F1 complex delta/epsilon subunit N-terminal" evidence="11">
    <location>
        <begin position="7"/>
        <end position="84"/>
    </location>
</feature>
<dbReference type="InterPro" id="IPR001469">
    <property type="entry name" value="ATP_synth_F1_dsu/esu"/>
</dbReference>
<evidence type="ECO:0000256" key="8">
    <source>
        <dbReference type="HAMAP-Rule" id="MF_00530"/>
    </source>
</evidence>
<proteinExistence type="inferred from homology"/>
<feature type="domain" description="ATP synthase epsilon subunit C-terminal" evidence="10">
    <location>
        <begin position="90"/>
        <end position="132"/>
    </location>
</feature>
<dbReference type="Gene3D" id="1.20.5.440">
    <property type="entry name" value="ATP synthase delta/epsilon subunit, C-terminal domain"/>
    <property type="match status" value="1"/>
</dbReference>
<evidence type="ECO:0000313" key="13">
    <source>
        <dbReference type="Proteomes" id="UP000034324"/>
    </source>
</evidence>
<dbReference type="GO" id="GO:0046933">
    <property type="term" value="F:proton-transporting ATP synthase activity, rotational mechanism"/>
    <property type="evidence" value="ECO:0007669"/>
    <property type="project" value="UniProtKB-UniRule"/>
</dbReference>
<keyword evidence="7 8" id="KW-0066">ATP synthesis</keyword>
<comment type="similarity">
    <text evidence="2 8 9">Belongs to the ATPase epsilon chain family.</text>
</comment>
<dbReference type="GO" id="GO:0005524">
    <property type="term" value="F:ATP binding"/>
    <property type="evidence" value="ECO:0007669"/>
    <property type="project" value="UniProtKB-UniRule"/>
</dbReference>
<dbReference type="GO" id="GO:0005886">
    <property type="term" value="C:plasma membrane"/>
    <property type="evidence" value="ECO:0007669"/>
    <property type="project" value="UniProtKB-SubCell"/>
</dbReference>
<accession>A0A0G0MYP4</accession>
<evidence type="ECO:0000313" key="12">
    <source>
        <dbReference type="EMBL" id="KKQ78749.1"/>
    </source>
</evidence>
<gene>
    <name evidence="8" type="primary">atpC</name>
    <name evidence="12" type="ORF">US99_C0012G0006</name>
</gene>
<evidence type="ECO:0000256" key="7">
    <source>
        <dbReference type="ARBA" id="ARBA00023310"/>
    </source>
</evidence>
<dbReference type="Pfam" id="PF00401">
    <property type="entry name" value="ATP-synt_DE"/>
    <property type="match status" value="1"/>
</dbReference>
<dbReference type="InterPro" id="IPR020546">
    <property type="entry name" value="ATP_synth_F1_dsu/esu_N"/>
</dbReference>
<dbReference type="InterPro" id="IPR036771">
    <property type="entry name" value="ATPsynth_dsu/esu_N"/>
</dbReference>
<evidence type="ECO:0000256" key="2">
    <source>
        <dbReference type="ARBA" id="ARBA00005712"/>
    </source>
</evidence>
<dbReference type="CDD" id="cd12152">
    <property type="entry name" value="F1-ATPase_delta"/>
    <property type="match status" value="1"/>
</dbReference>
<evidence type="ECO:0000259" key="11">
    <source>
        <dbReference type="Pfam" id="PF02823"/>
    </source>
</evidence>